<comment type="caution">
    <text evidence="7">The sequence shown here is derived from an EMBL/GenBank/DDBJ whole genome shotgun (WGS) entry which is preliminary data.</text>
</comment>
<accession>A0A8K0NRB8</accession>
<keyword evidence="3" id="KW-0809">Transit peptide</keyword>
<proteinExistence type="inferred from homology"/>
<dbReference type="Gene3D" id="2.40.50.100">
    <property type="match status" value="1"/>
</dbReference>
<dbReference type="AlphaFoldDB" id="A0A8K0NRB8"/>
<evidence type="ECO:0008006" key="9">
    <source>
        <dbReference type="Google" id="ProtNLM"/>
    </source>
</evidence>
<feature type="compositionally biased region" description="Polar residues" evidence="4">
    <location>
        <begin position="165"/>
        <end position="182"/>
    </location>
</feature>
<feature type="compositionally biased region" description="Basic and acidic residues" evidence="4">
    <location>
        <begin position="183"/>
        <end position="193"/>
    </location>
</feature>
<dbReference type="PANTHER" id="PTHR23151">
    <property type="entry name" value="DIHYDROLIPOAMIDE ACETYL/SUCCINYL-TRANSFERASE-RELATED"/>
    <property type="match status" value="1"/>
</dbReference>
<feature type="domain" description="Peripheral subunit-binding (PSBD)" evidence="6">
    <location>
        <begin position="216"/>
        <end position="256"/>
    </location>
</feature>
<organism evidence="7 8">
    <name type="scientific">Filobasidium floriforme</name>
    <dbReference type="NCBI Taxonomy" id="5210"/>
    <lineage>
        <taxon>Eukaryota</taxon>
        <taxon>Fungi</taxon>
        <taxon>Dikarya</taxon>
        <taxon>Basidiomycota</taxon>
        <taxon>Agaricomycotina</taxon>
        <taxon>Tremellomycetes</taxon>
        <taxon>Filobasidiales</taxon>
        <taxon>Filobasidiaceae</taxon>
        <taxon>Filobasidium</taxon>
    </lineage>
</organism>
<feature type="compositionally biased region" description="Gly residues" evidence="4">
    <location>
        <begin position="204"/>
        <end position="213"/>
    </location>
</feature>
<dbReference type="CDD" id="cd06849">
    <property type="entry name" value="lipoyl_domain"/>
    <property type="match status" value="1"/>
</dbReference>
<feature type="compositionally biased region" description="Polar residues" evidence="4">
    <location>
        <begin position="115"/>
        <end position="124"/>
    </location>
</feature>
<dbReference type="InterPro" id="IPR045257">
    <property type="entry name" value="E2/Pdx1"/>
</dbReference>
<dbReference type="PANTHER" id="PTHR23151:SF82">
    <property type="entry name" value="PYRUVATE DEHYDROGENASE COMPLEX PROTEIN X COMPONENT, MITOCHONDRIAL"/>
    <property type="match status" value="1"/>
</dbReference>
<feature type="region of interest" description="Disordered" evidence="4">
    <location>
        <begin position="106"/>
        <end position="214"/>
    </location>
</feature>
<keyword evidence="8" id="KW-1185">Reference proteome</keyword>
<dbReference type="Proteomes" id="UP000812966">
    <property type="component" value="Unassembled WGS sequence"/>
</dbReference>
<feature type="region of interest" description="Disordered" evidence="4">
    <location>
        <begin position="280"/>
        <end position="303"/>
    </location>
</feature>
<comment type="similarity">
    <text evidence="1">Belongs to the 2-oxoacid dehydrogenase family.</text>
</comment>
<dbReference type="InterPro" id="IPR004167">
    <property type="entry name" value="PSBD"/>
</dbReference>
<dbReference type="Gene3D" id="4.10.320.10">
    <property type="entry name" value="E3-binding domain"/>
    <property type="match status" value="1"/>
</dbReference>
<dbReference type="InterPro" id="IPR036625">
    <property type="entry name" value="E3-bd_dom_sf"/>
</dbReference>
<dbReference type="GO" id="GO:0004742">
    <property type="term" value="F:dihydrolipoyllysine-residue acetyltransferase activity"/>
    <property type="evidence" value="ECO:0007669"/>
    <property type="project" value="TreeGrafter"/>
</dbReference>
<feature type="compositionally biased region" description="Low complexity" evidence="4">
    <location>
        <begin position="141"/>
        <end position="164"/>
    </location>
</feature>
<dbReference type="InterPro" id="IPR011053">
    <property type="entry name" value="Single_hybrid_motif"/>
</dbReference>
<gene>
    <name evidence="7" type="ORF">FFLO_05497</name>
</gene>
<dbReference type="FunFam" id="2.40.50.100:FF:000010">
    <property type="entry name" value="Acetyltransferase component of pyruvate dehydrogenase complex"/>
    <property type="match status" value="1"/>
</dbReference>
<protein>
    <recommendedName>
        <fullName evidence="9">Pyruvate dehydrogenase X component</fullName>
    </recommendedName>
</protein>
<evidence type="ECO:0000256" key="3">
    <source>
        <dbReference type="ARBA" id="ARBA00022946"/>
    </source>
</evidence>
<evidence type="ECO:0000313" key="7">
    <source>
        <dbReference type="EMBL" id="KAG7529691.1"/>
    </source>
</evidence>
<reference evidence="7" key="1">
    <citation type="submission" date="2020-04" db="EMBL/GenBank/DDBJ databases">
        <title>Analysis of mating type loci in Filobasidium floriforme.</title>
        <authorList>
            <person name="Nowrousian M."/>
        </authorList>
    </citation>
    <scope>NUCLEOTIDE SEQUENCE</scope>
    <source>
        <strain evidence="7">CBS 6242</strain>
    </source>
</reference>
<dbReference type="EMBL" id="JABELV010000140">
    <property type="protein sequence ID" value="KAG7529691.1"/>
    <property type="molecule type" value="Genomic_DNA"/>
</dbReference>
<sequence>MWSICRPAVVSASRRSLVRFASSSLRMPAMSPTMTEGGIAGWKLAEGEAFAAGDILLEIETDKATIDVEAQDDGIMGKILSQAGSQKIPVGQIIAVLAEEGDDLSTLEIPGDLSPPSSASTSGQPEPEKKDQSMTEKKELASTPSASSSSSSTPPSTQDSSASPKSGTPTPESQRQNAPQSGRETETKAEKIQKGGVPVDVGGHKGNVHGGASGRPLFPSVMRLLAEADLTPDQISAIKGTGRNRMLTKGDVLAALGKISDAKGSMKGIPKTAYATSAGYGDNGTSTGAGAGPGATAQKPTKPMTPLQLRQAILNGLEKASLPARPLSAATSPLSASSTLEHDFDQLLESYGSLFSTERKPSGVSIPSDIGLDIQQGGSSAAAGKKDEWEGLF</sequence>
<feature type="compositionally biased region" description="Basic and acidic residues" evidence="4">
    <location>
        <begin position="384"/>
        <end position="393"/>
    </location>
</feature>
<dbReference type="PROSITE" id="PS50968">
    <property type="entry name" value="BIOTINYL_LIPOYL"/>
    <property type="match status" value="1"/>
</dbReference>
<evidence type="ECO:0000313" key="8">
    <source>
        <dbReference type="Proteomes" id="UP000812966"/>
    </source>
</evidence>
<keyword evidence="2" id="KW-0450">Lipoyl</keyword>
<feature type="region of interest" description="Disordered" evidence="4">
    <location>
        <begin position="357"/>
        <end position="393"/>
    </location>
</feature>
<evidence type="ECO:0000256" key="2">
    <source>
        <dbReference type="ARBA" id="ARBA00022823"/>
    </source>
</evidence>
<dbReference type="InterPro" id="IPR003016">
    <property type="entry name" value="2-oxoA_DH_lipoyl-BS"/>
</dbReference>
<dbReference type="GO" id="GO:0045254">
    <property type="term" value="C:pyruvate dehydrogenase complex"/>
    <property type="evidence" value="ECO:0007669"/>
    <property type="project" value="InterPro"/>
</dbReference>
<dbReference type="InterPro" id="IPR000089">
    <property type="entry name" value="Biotin_lipoyl"/>
</dbReference>
<feature type="compositionally biased region" description="Basic and acidic residues" evidence="4">
    <location>
        <begin position="126"/>
        <end position="140"/>
    </location>
</feature>
<evidence type="ECO:0000259" key="5">
    <source>
        <dbReference type="PROSITE" id="PS50968"/>
    </source>
</evidence>
<dbReference type="PROSITE" id="PS00189">
    <property type="entry name" value="LIPOYL"/>
    <property type="match status" value="1"/>
</dbReference>
<evidence type="ECO:0000259" key="6">
    <source>
        <dbReference type="PROSITE" id="PS51826"/>
    </source>
</evidence>
<feature type="domain" description="Lipoyl-binding" evidence="5">
    <location>
        <begin position="22"/>
        <end position="98"/>
    </location>
</feature>
<evidence type="ECO:0000256" key="1">
    <source>
        <dbReference type="ARBA" id="ARBA00007317"/>
    </source>
</evidence>
<dbReference type="PROSITE" id="PS51826">
    <property type="entry name" value="PSBD"/>
    <property type="match status" value="1"/>
</dbReference>
<evidence type="ECO:0000256" key="4">
    <source>
        <dbReference type="SAM" id="MobiDB-lite"/>
    </source>
</evidence>
<dbReference type="Pfam" id="PF00364">
    <property type="entry name" value="Biotin_lipoyl"/>
    <property type="match status" value="1"/>
</dbReference>
<name>A0A8K0NRB8_9TREE</name>
<dbReference type="GO" id="GO:0006086">
    <property type="term" value="P:pyruvate decarboxylation to acetyl-CoA"/>
    <property type="evidence" value="ECO:0007669"/>
    <property type="project" value="InterPro"/>
</dbReference>
<dbReference type="SUPFAM" id="SSF51230">
    <property type="entry name" value="Single hybrid motif"/>
    <property type="match status" value="1"/>
</dbReference>